<dbReference type="GO" id="GO:0008270">
    <property type="term" value="F:zinc ion binding"/>
    <property type="evidence" value="ECO:0007669"/>
    <property type="project" value="UniProtKB-KW"/>
</dbReference>
<keyword evidence="5" id="KW-0862">Zinc</keyword>
<feature type="compositionally biased region" description="Low complexity" evidence="6">
    <location>
        <begin position="61"/>
        <end position="76"/>
    </location>
</feature>
<keyword evidence="10" id="KW-1185">Reference proteome</keyword>
<protein>
    <submittedName>
        <fullName evidence="9">Similar to E3 ubiquitin-protein ligase RNF216 acc. no. P58283</fullName>
    </submittedName>
</protein>
<evidence type="ECO:0000313" key="10">
    <source>
        <dbReference type="Proteomes" id="UP000018144"/>
    </source>
</evidence>
<keyword evidence="2" id="KW-0479">Metal-binding</keyword>
<reference evidence="9 10" key="1">
    <citation type="journal article" date="2013" name="PLoS Genet.">
        <title>The genome and development-dependent transcriptomes of Pyronema confluens: a window into fungal evolution.</title>
        <authorList>
            <person name="Traeger S."/>
            <person name="Altegoer F."/>
            <person name="Freitag M."/>
            <person name="Gabaldon T."/>
            <person name="Kempken F."/>
            <person name="Kumar A."/>
            <person name="Marcet-Houben M."/>
            <person name="Poggeler S."/>
            <person name="Stajich J.E."/>
            <person name="Nowrousian M."/>
        </authorList>
    </citation>
    <scope>NUCLEOTIDE SEQUENCE [LARGE SCALE GENOMIC DNA]</scope>
    <source>
        <strain evidence="10">CBS 100304</strain>
        <tissue evidence="9">Vegetative mycelium</tissue>
    </source>
</reference>
<evidence type="ECO:0000256" key="6">
    <source>
        <dbReference type="SAM" id="MobiDB-lite"/>
    </source>
</evidence>
<name>U4LVM8_PYROM</name>
<keyword evidence="3" id="KW-0863">Zinc-finger</keyword>
<gene>
    <name evidence="9" type="ORF">PCON_04197</name>
</gene>
<dbReference type="InterPro" id="IPR058758">
    <property type="entry name" value="UBA_RNF216"/>
</dbReference>
<feature type="domain" description="E3 ubiquitin-protein ligase RNF216 RING finger HC subclass" evidence="8">
    <location>
        <begin position="265"/>
        <end position="361"/>
    </location>
</feature>
<feature type="compositionally biased region" description="Low complexity" evidence="6">
    <location>
        <begin position="26"/>
        <end position="54"/>
    </location>
</feature>
<comment type="pathway">
    <text evidence="1">Protein modification; protein ubiquitination.</text>
</comment>
<dbReference type="OMA" id="IQIEVFR"/>
<sequence>MLGNLLYRSPRPASSTTTGDNQQRVRSASTSASGSASRTSQTSQATSTAATASTPQRDRAATTTTHTTTPTTAATASSIAESAKVAFLNQSLETLLEVFPGGDVEEVRRLLQTSGEESRIYVVTEMLLKSGGRVGKDAETRELEDWEKFRTEEYKEAVRRVLSKEFRGLSKSTILAVMAEHNFQYSRARTTLLEIASKSWRFSLSNFFRRSKPIPAVPLTTTPTGSAELDAELHDLLRPTRDQQINDDRLIALRLNEAEAASASALQECQCCYGDYSWEETACCSEGHFFCHGCLTRSVQETIFGQGKSLLLTEGSSNIGCISSSASCSANVPMDILQAALPADLLKSLENRTASETLEKSGLKLIRCPFCDYAEADETQPYRIRYNAVAIGLFSPFVAVSALSIILPGFSTIWRVCLAMFILSMTPLLSARSLPTRIAAAFTTVSLRHRGALFRCLSPACSRGSCLLCSKEFTPFHRCYEREEDAARLYIEKAMADAVKRTCPQCSVSFVKSDGCNKLTCPCGQVPGRACEECRECDLYVAEDEEGKIKEARETAEREYWDKHKKPKNWGKGTTGMIGPEGLGRGREISAEGAQEKLDKVLDWGLEMAVERCVEFL</sequence>
<dbReference type="STRING" id="1076935.U4LVM8"/>
<dbReference type="PANTHER" id="PTHR22770:SF42">
    <property type="entry name" value="FINGER PROTEIN (ZIN), PUTATIVE (AFU_ORTHOLOGUE AFUA_4G03910)-RELATED"/>
    <property type="match status" value="1"/>
</dbReference>
<dbReference type="Pfam" id="PF26191">
    <property type="entry name" value="RING-HC_RBR_RNF216"/>
    <property type="match status" value="1"/>
</dbReference>
<feature type="compositionally biased region" description="Polar residues" evidence="6">
    <location>
        <begin position="12"/>
        <end position="25"/>
    </location>
</feature>
<evidence type="ECO:0000313" key="9">
    <source>
        <dbReference type="EMBL" id="CCX34702.1"/>
    </source>
</evidence>
<dbReference type="Pfam" id="PF26112">
    <property type="entry name" value="UBA_RNF216"/>
    <property type="match status" value="1"/>
</dbReference>
<dbReference type="OrthoDB" id="10009520at2759"/>
<accession>U4LVM8</accession>
<dbReference type="InterPro" id="IPR051628">
    <property type="entry name" value="LUBAC_E3_Ligases"/>
</dbReference>
<feature type="domain" description="E3 ubiquitin-protein ligase RNF216 UBA" evidence="7">
    <location>
        <begin position="147"/>
        <end position="205"/>
    </location>
</feature>
<evidence type="ECO:0000256" key="2">
    <source>
        <dbReference type="ARBA" id="ARBA00022723"/>
    </source>
</evidence>
<dbReference type="InterPro" id="IPR047544">
    <property type="entry name" value="RING-HC_RBR_RNF216"/>
</dbReference>
<dbReference type="CDD" id="cd16630">
    <property type="entry name" value="RING-HC_RBR_RNF216"/>
    <property type="match status" value="1"/>
</dbReference>
<evidence type="ECO:0000259" key="8">
    <source>
        <dbReference type="Pfam" id="PF26191"/>
    </source>
</evidence>
<dbReference type="eggNOG" id="KOG1812">
    <property type="taxonomic scope" value="Eukaryota"/>
</dbReference>
<proteinExistence type="predicted"/>
<feature type="region of interest" description="Disordered" evidence="6">
    <location>
        <begin position="1"/>
        <end position="76"/>
    </location>
</feature>
<evidence type="ECO:0000256" key="4">
    <source>
        <dbReference type="ARBA" id="ARBA00022786"/>
    </source>
</evidence>
<evidence type="ECO:0000259" key="7">
    <source>
        <dbReference type="Pfam" id="PF26112"/>
    </source>
</evidence>
<dbReference type="Proteomes" id="UP000018144">
    <property type="component" value="Unassembled WGS sequence"/>
</dbReference>
<evidence type="ECO:0000256" key="5">
    <source>
        <dbReference type="ARBA" id="ARBA00022833"/>
    </source>
</evidence>
<dbReference type="Pfam" id="PF26200">
    <property type="entry name" value="Rcat_RNF216"/>
    <property type="match status" value="1"/>
</dbReference>
<evidence type="ECO:0000256" key="3">
    <source>
        <dbReference type="ARBA" id="ARBA00022771"/>
    </source>
</evidence>
<dbReference type="PANTHER" id="PTHR22770">
    <property type="entry name" value="UBIQUITIN CONJUGATING ENZYME 7 INTERACTING PROTEIN-RELATED"/>
    <property type="match status" value="1"/>
</dbReference>
<dbReference type="AlphaFoldDB" id="U4LVM8"/>
<keyword evidence="4" id="KW-0833">Ubl conjugation pathway</keyword>
<organism evidence="9 10">
    <name type="scientific">Pyronema omphalodes (strain CBS 100304)</name>
    <name type="common">Pyronema confluens</name>
    <dbReference type="NCBI Taxonomy" id="1076935"/>
    <lineage>
        <taxon>Eukaryota</taxon>
        <taxon>Fungi</taxon>
        <taxon>Dikarya</taxon>
        <taxon>Ascomycota</taxon>
        <taxon>Pezizomycotina</taxon>
        <taxon>Pezizomycetes</taxon>
        <taxon>Pezizales</taxon>
        <taxon>Pyronemataceae</taxon>
        <taxon>Pyronema</taxon>
    </lineage>
</organism>
<dbReference type="EMBL" id="HF936600">
    <property type="protein sequence ID" value="CCX34702.1"/>
    <property type="molecule type" value="Genomic_DNA"/>
</dbReference>
<evidence type="ECO:0000256" key="1">
    <source>
        <dbReference type="ARBA" id="ARBA00004906"/>
    </source>
</evidence>